<evidence type="ECO:0000313" key="2">
    <source>
        <dbReference type="EMBL" id="VVC92974.1"/>
    </source>
</evidence>
<dbReference type="Proteomes" id="UP000324832">
    <property type="component" value="Unassembled WGS sequence"/>
</dbReference>
<protein>
    <submittedName>
        <fullName evidence="2">Uncharacterized protein</fullName>
    </submittedName>
</protein>
<evidence type="ECO:0000256" key="1">
    <source>
        <dbReference type="SAM" id="MobiDB-lite"/>
    </source>
</evidence>
<feature type="compositionally biased region" description="Basic and acidic residues" evidence="1">
    <location>
        <begin position="447"/>
        <end position="459"/>
    </location>
</feature>
<reference evidence="2 3" key="1">
    <citation type="submission" date="2017-07" db="EMBL/GenBank/DDBJ databases">
        <authorList>
            <person name="Talla V."/>
            <person name="Backstrom N."/>
        </authorList>
    </citation>
    <scope>NUCLEOTIDE SEQUENCE [LARGE SCALE GENOMIC DNA]</scope>
</reference>
<feature type="region of interest" description="Disordered" evidence="1">
    <location>
        <begin position="262"/>
        <end position="290"/>
    </location>
</feature>
<feature type="region of interest" description="Disordered" evidence="1">
    <location>
        <begin position="1"/>
        <end position="55"/>
    </location>
</feature>
<dbReference type="EMBL" id="FZQP02001471">
    <property type="protein sequence ID" value="VVC92974.1"/>
    <property type="molecule type" value="Genomic_DNA"/>
</dbReference>
<dbReference type="AlphaFoldDB" id="A0A5E4Q3Y5"/>
<accession>A0A5E4Q3Y5</accession>
<evidence type="ECO:0000313" key="3">
    <source>
        <dbReference type="Proteomes" id="UP000324832"/>
    </source>
</evidence>
<gene>
    <name evidence="2" type="ORF">LSINAPIS_LOCUS5274</name>
</gene>
<feature type="compositionally biased region" description="Basic residues" evidence="1">
    <location>
        <begin position="538"/>
        <end position="547"/>
    </location>
</feature>
<proteinExistence type="predicted"/>
<organism evidence="2 3">
    <name type="scientific">Leptidea sinapis</name>
    <dbReference type="NCBI Taxonomy" id="189913"/>
    <lineage>
        <taxon>Eukaryota</taxon>
        <taxon>Metazoa</taxon>
        <taxon>Ecdysozoa</taxon>
        <taxon>Arthropoda</taxon>
        <taxon>Hexapoda</taxon>
        <taxon>Insecta</taxon>
        <taxon>Pterygota</taxon>
        <taxon>Neoptera</taxon>
        <taxon>Endopterygota</taxon>
        <taxon>Lepidoptera</taxon>
        <taxon>Glossata</taxon>
        <taxon>Ditrysia</taxon>
        <taxon>Papilionoidea</taxon>
        <taxon>Pieridae</taxon>
        <taxon>Dismorphiinae</taxon>
        <taxon>Leptidea</taxon>
    </lineage>
</organism>
<sequence length="547" mass="61817">MRRVGGNRGTGNSARGNSYNQYSDRDQGFSGFSNNDSSRQNTMYSNSSTPFSNQYQDMDIEYEIFKRKRQMIQQEHELLDREREFVAKLTKAKTEVSDVVIVDDASVDSEVEKKDDEKPIDVDDVVVEKSNNQDTIDVDEVEVEIKDNKEPIDVDKLDEEKKGDQEPIDVDEEMSPDVEKDMATIKEYKELVNHMLNGKVDRAMARLKDSFLRMLNEDQDFIEEKRKIEEDTVNMATEILLEKMKHRNSPKKNDDVIEVINDNSPIDLTSDKDDEGVSEGPIADKPENDSPFYVKVIGQPKLPTRSACYKFLRQFNPGPIKKHKTIHELLVVCLKNKEDYEKILLKSGTVIGYDKLIVNSGELVTPEPQTQKDQQKKDDIQTIDTKQDQEKSESVVDEPSGTDSAKAYEENQSDGDKNDTETDESNSLNISDTLDAQITSLLTAVRKESECESNKKEIDTAEVINLTDTNHEEPNNDDNIGESVSKVNAAENQDNTDDQDNEIEKQDKKIAGITNESGPATPVKAATRLANSTPSSIRTRRASRLAK</sequence>
<name>A0A5E4Q3Y5_9NEOP</name>
<feature type="compositionally biased region" description="Basic and acidic residues" evidence="1">
    <location>
        <begin position="373"/>
        <end position="394"/>
    </location>
</feature>
<feature type="region of interest" description="Disordered" evidence="1">
    <location>
        <begin position="364"/>
        <end position="432"/>
    </location>
</feature>
<feature type="compositionally biased region" description="Polar residues" evidence="1">
    <location>
        <begin position="30"/>
        <end position="55"/>
    </location>
</feature>
<feature type="compositionally biased region" description="Acidic residues" evidence="1">
    <location>
        <begin position="166"/>
        <end position="176"/>
    </location>
</feature>
<keyword evidence="3" id="KW-1185">Reference proteome</keyword>
<feature type="region of interest" description="Disordered" evidence="1">
    <location>
        <begin position="147"/>
        <end position="177"/>
    </location>
</feature>
<feature type="compositionally biased region" description="Basic and acidic residues" evidence="1">
    <location>
        <begin position="147"/>
        <end position="165"/>
    </location>
</feature>
<feature type="region of interest" description="Disordered" evidence="1">
    <location>
        <begin position="447"/>
        <end position="547"/>
    </location>
</feature>
<feature type="compositionally biased region" description="Polar residues" evidence="1">
    <location>
        <begin position="10"/>
        <end position="22"/>
    </location>
</feature>
<feature type="compositionally biased region" description="Basic and acidic residues" evidence="1">
    <location>
        <begin position="406"/>
        <end position="420"/>
    </location>
</feature>